<dbReference type="Proteomes" id="UP000054870">
    <property type="component" value="Unassembled WGS sequence"/>
</dbReference>
<keyword evidence="2" id="KW-1185">Reference proteome</keyword>
<dbReference type="EMBL" id="FCOF02000008">
    <property type="protein sequence ID" value="SAK57926.1"/>
    <property type="molecule type" value="Genomic_DNA"/>
</dbReference>
<proteinExistence type="predicted"/>
<evidence type="ECO:0000313" key="2">
    <source>
        <dbReference type="Proteomes" id="UP000054870"/>
    </source>
</evidence>
<organism evidence="1 2">
    <name type="scientific">Caballeronia catudaia</name>
    <dbReference type="NCBI Taxonomy" id="1777136"/>
    <lineage>
        <taxon>Bacteria</taxon>
        <taxon>Pseudomonadati</taxon>
        <taxon>Pseudomonadota</taxon>
        <taxon>Betaproteobacteria</taxon>
        <taxon>Burkholderiales</taxon>
        <taxon>Burkholderiaceae</taxon>
        <taxon>Caballeronia</taxon>
    </lineage>
</organism>
<evidence type="ECO:0000313" key="1">
    <source>
        <dbReference type="EMBL" id="SAK57926.1"/>
    </source>
</evidence>
<comment type="caution">
    <text evidence="1">The sequence shown here is derived from an EMBL/GenBank/DDBJ whole genome shotgun (WGS) entry which is preliminary data.</text>
</comment>
<sequence>MRYAEDCVRSREQINGLGTLFDLSSSVIKGSREINDAFLHIALYIGTWTDSNYKTLLMVCVFMSLYDRSPFLFNAAADVK</sequence>
<dbReference type="AlphaFoldDB" id="A0A158AK18"/>
<reference evidence="1" key="1">
    <citation type="submission" date="2016-01" db="EMBL/GenBank/DDBJ databases">
        <authorList>
            <person name="Peeters C."/>
        </authorList>
    </citation>
    <scope>NUCLEOTIDE SEQUENCE [LARGE SCALE GENOMIC DNA]</scope>
    <source>
        <strain evidence="1">LMG 29318</strain>
    </source>
</reference>
<gene>
    <name evidence="1" type="ORF">AWB75_02285</name>
</gene>
<name>A0A158AK18_9BURK</name>
<protein>
    <submittedName>
        <fullName evidence="1">Uncharacterized protein</fullName>
    </submittedName>
</protein>
<accession>A0A158AK18</accession>